<comment type="similarity">
    <text evidence="1 7">Belongs to the cytochrome P450 family.</text>
</comment>
<dbReference type="InterPro" id="IPR002401">
    <property type="entry name" value="Cyt_P450_E_grp-I"/>
</dbReference>
<dbReference type="PRINTS" id="PR00463">
    <property type="entry name" value="EP450I"/>
</dbReference>
<keyword evidence="8" id="KW-0812">Transmembrane</keyword>
<keyword evidence="2 7" id="KW-0349">Heme</keyword>
<dbReference type="PRINTS" id="PR00385">
    <property type="entry name" value="P450"/>
</dbReference>
<keyword evidence="6 7" id="KW-0503">Monooxygenase</keyword>
<evidence type="ECO:0000256" key="5">
    <source>
        <dbReference type="ARBA" id="ARBA00023004"/>
    </source>
</evidence>
<organism evidence="9 10">
    <name type="scientific">Porites evermanni</name>
    <dbReference type="NCBI Taxonomy" id="104178"/>
    <lineage>
        <taxon>Eukaryota</taxon>
        <taxon>Metazoa</taxon>
        <taxon>Cnidaria</taxon>
        <taxon>Anthozoa</taxon>
        <taxon>Hexacorallia</taxon>
        <taxon>Scleractinia</taxon>
        <taxon>Fungiina</taxon>
        <taxon>Poritidae</taxon>
        <taxon>Porites</taxon>
    </lineage>
</organism>
<feature type="transmembrane region" description="Helical" evidence="8">
    <location>
        <begin position="73"/>
        <end position="101"/>
    </location>
</feature>
<dbReference type="Gene3D" id="1.10.630.10">
    <property type="entry name" value="Cytochrome P450"/>
    <property type="match status" value="1"/>
</dbReference>
<dbReference type="InterPro" id="IPR017972">
    <property type="entry name" value="Cyt_P450_CS"/>
</dbReference>
<evidence type="ECO:0000256" key="3">
    <source>
        <dbReference type="ARBA" id="ARBA00022723"/>
    </source>
</evidence>
<evidence type="ECO:0000256" key="6">
    <source>
        <dbReference type="ARBA" id="ARBA00023033"/>
    </source>
</evidence>
<dbReference type="PANTHER" id="PTHR24289">
    <property type="entry name" value="STEROID 17-ALPHA-HYDROXYLASE/17,20 LYASE"/>
    <property type="match status" value="1"/>
</dbReference>
<evidence type="ECO:0000256" key="7">
    <source>
        <dbReference type="RuleBase" id="RU000461"/>
    </source>
</evidence>
<dbReference type="InterPro" id="IPR036396">
    <property type="entry name" value="Cyt_P450_sf"/>
</dbReference>
<dbReference type="InterPro" id="IPR001128">
    <property type="entry name" value="Cyt_P450"/>
</dbReference>
<keyword evidence="4 7" id="KW-0560">Oxidoreductase</keyword>
<accession>A0ABN8LNL8</accession>
<proteinExistence type="inferred from homology"/>
<keyword evidence="3 7" id="KW-0479">Metal-binding</keyword>
<keyword evidence="10" id="KW-1185">Reference proteome</keyword>
<keyword evidence="5 7" id="KW-0408">Iron</keyword>
<dbReference type="PANTHER" id="PTHR24289:SF1">
    <property type="entry name" value="STEROID 17-ALPHA-HYDROXYLASE_17,20 LYASE"/>
    <property type="match status" value="1"/>
</dbReference>
<evidence type="ECO:0000256" key="4">
    <source>
        <dbReference type="ARBA" id="ARBA00023002"/>
    </source>
</evidence>
<sequence>MAEGEILCFPALQKSVNQFIDEQKNKQTLSKARRNVGLVSEFLKSKQGSRKIEEIYSQELNDFLSEFIHVTRIMLGFVVQYITVGNAVIALLSGLLLHFLYELYQFRDMPPGPRLTNLPVIGNLLSFDLKADDFPSAISSIQKKYGRVFSLKLGSFKFVIAGTPEAVKEVLVTRSADYSGRPQTYYFRKMTLGGKDIIFGDDNLPWKYHRRIFVSALRQYVSNIPLIEERLSKSTRKLLNLFENEKGEAFDPVRFITPCIADIISGIIFGKQFDTGDKNVGDLLADVESFARSTEDVKAMVFLGFFPFSKYFPFKSCEKVVGYIRHGLEVIRKVFKESEKVFDSTKTPEDLKEALMHARNEALAKNSGDMAAIMSEDHLINTINDMFAAGYETTTDTLSWAIGFLVQYPHYQRDIQTQLDEVVGRNRMPCLDDRLSLPLVQATIMETLRLGNIVPQALPHCVLKDTSLCGYRVPKGTIVFVDTESVHLDPKCWENPMVFDPYRHIDDQGQWITDKGNFYPFGAGRRTCAGEPLAKMELFMFLSWMLHKFTFVPEEGQKPPLLKPRRALVQFPSPYKIRAIKRE</sequence>
<comment type="caution">
    <text evidence="9">The sequence shown here is derived from an EMBL/GenBank/DDBJ whole genome shotgun (WGS) entry which is preliminary data.</text>
</comment>
<evidence type="ECO:0000313" key="9">
    <source>
        <dbReference type="EMBL" id="CAH3018818.1"/>
    </source>
</evidence>
<keyword evidence="8" id="KW-0472">Membrane</keyword>
<keyword evidence="8" id="KW-1133">Transmembrane helix</keyword>
<dbReference type="Pfam" id="PF00067">
    <property type="entry name" value="p450"/>
    <property type="match status" value="1"/>
</dbReference>
<dbReference type="EMBL" id="CALNXI010000097">
    <property type="protein sequence ID" value="CAH3018818.1"/>
    <property type="molecule type" value="Genomic_DNA"/>
</dbReference>
<protein>
    <recommendedName>
        <fullName evidence="11">Cytochrome P450</fullName>
    </recommendedName>
</protein>
<name>A0ABN8LNL8_9CNID</name>
<dbReference type="PROSITE" id="PS00086">
    <property type="entry name" value="CYTOCHROME_P450"/>
    <property type="match status" value="1"/>
</dbReference>
<evidence type="ECO:0008006" key="11">
    <source>
        <dbReference type="Google" id="ProtNLM"/>
    </source>
</evidence>
<reference evidence="9 10" key="1">
    <citation type="submission" date="2022-05" db="EMBL/GenBank/DDBJ databases">
        <authorList>
            <consortium name="Genoscope - CEA"/>
            <person name="William W."/>
        </authorList>
    </citation>
    <scope>NUCLEOTIDE SEQUENCE [LARGE SCALE GENOMIC DNA]</scope>
</reference>
<evidence type="ECO:0000256" key="1">
    <source>
        <dbReference type="ARBA" id="ARBA00010617"/>
    </source>
</evidence>
<dbReference type="Proteomes" id="UP001159427">
    <property type="component" value="Unassembled WGS sequence"/>
</dbReference>
<gene>
    <name evidence="9" type="ORF">PEVE_00044927</name>
</gene>
<evidence type="ECO:0000313" key="10">
    <source>
        <dbReference type="Proteomes" id="UP001159427"/>
    </source>
</evidence>
<evidence type="ECO:0000256" key="8">
    <source>
        <dbReference type="SAM" id="Phobius"/>
    </source>
</evidence>
<dbReference type="SUPFAM" id="SSF48264">
    <property type="entry name" value="Cytochrome P450"/>
    <property type="match status" value="1"/>
</dbReference>
<evidence type="ECO:0000256" key="2">
    <source>
        <dbReference type="ARBA" id="ARBA00022617"/>
    </source>
</evidence>